<reference evidence="1" key="1">
    <citation type="submission" date="2022-04" db="EMBL/GenBank/DDBJ databases">
        <title>A functionally conserved STORR gene fusion in Papaver species that diverged 16.8 million years ago.</title>
        <authorList>
            <person name="Catania T."/>
        </authorList>
    </citation>
    <scope>NUCLEOTIDE SEQUENCE</scope>
    <source>
        <strain evidence="1">S-188037</strain>
    </source>
</reference>
<accession>A0AAD4TGQ1</accession>
<comment type="caution">
    <text evidence="1">The sequence shown here is derived from an EMBL/GenBank/DDBJ whole genome shotgun (WGS) entry which is preliminary data.</text>
</comment>
<gene>
    <name evidence="1" type="ORF">MKW98_006148</name>
</gene>
<protein>
    <submittedName>
        <fullName evidence="1">Uncharacterized protein</fullName>
    </submittedName>
</protein>
<name>A0AAD4TGQ1_9MAGN</name>
<proteinExistence type="predicted"/>
<dbReference type="Proteomes" id="UP001202328">
    <property type="component" value="Unassembled WGS sequence"/>
</dbReference>
<keyword evidence="2" id="KW-1185">Reference proteome</keyword>
<organism evidence="1 2">
    <name type="scientific">Papaver atlanticum</name>
    <dbReference type="NCBI Taxonomy" id="357466"/>
    <lineage>
        <taxon>Eukaryota</taxon>
        <taxon>Viridiplantae</taxon>
        <taxon>Streptophyta</taxon>
        <taxon>Embryophyta</taxon>
        <taxon>Tracheophyta</taxon>
        <taxon>Spermatophyta</taxon>
        <taxon>Magnoliopsida</taxon>
        <taxon>Ranunculales</taxon>
        <taxon>Papaveraceae</taxon>
        <taxon>Papaveroideae</taxon>
        <taxon>Papaver</taxon>
    </lineage>
</organism>
<evidence type="ECO:0000313" key="2">
    <source>
        <dbReference type="Proteomes" id="UP001202328"/>
    </source>
</evidence>
<dbReference type="EMBL" id="JAJJMB010001716">
    <property type="protein sequence ID" value="KAI3955788.1"/>
    <property type="molecule type" value="Genomic_DNA"/>
</dbReference>
<dbReference type="AlphaFoldDB" id="A0AAD4TGQ1"/>
<feature type="non-terminal residue" evidence="1">
    <location>
        <position position="1"/>
    </location>
</feature>
<sequence>IIPGDDRMGGLTNGVNPITGEYFNSGNGVLLNVYSLHWQHLLLLMKQLQLLHSHVED</sequence>
<evidence type="ECO:0000313" key="1">
    <source>
        <dbReference type="EMBL" id="KAI3955788.1"/>
    </source>
</evidence>